<evidence type="ECO:0000256" key="4">
    <source>
        <dbReference type="ARBA" id="ARBA00023136"/>
    </source>
</evidence>
<keyword evidence="8" id="KW-1185">Reference proteome</keyword>
<dbReference type="PANTHER" id="PTHR15549:SF26">
    <property type="entry name" value="AXIAL BUDDING PATTERN PROTEIN 2-RELATED"/>
    <property type="match status" value="1"/>
</dbReference>
<accession>A0A0C9SY67</accession>
<reference evidence="7 8" key="1">
    <citation type="submission" date="2014-06" db="EMBL/GenBank/DDBJ databases">
        <authorList>
            <consortium name="DOE Joint Genome Institute"/>
            <person name="Kuo A."/>
            <person name="Kohler A."/>
            <person name="Nagy L.G."/>
            <person name="Floudas D."/>
            <person name="Copeland A."/>
            <person name="Barry K.W."/>
            <person name="Cichocki N."/>
            <person name="Veneault-Fourrey C."/>
            <person name="LaButti K."/>
            <person name="Lindquist E.A."/>
            <person name="Lipzen A."/>
            <person name="Lundell T."/>
            <person name="Morin E."/>
            <person name="Murat C."/>
            <person name="Sun H."/>
            <person name="Tunlid A."/>
            <person name="Henrissat B."/>
            <person name="Grigoriev I.V."/>
            <person name="Hibbett D.S."/>
            <person name="Martin F."/>
            <person name="Nordberg H.P."/>
            <person name="Cantor M.N."/>
            <person name="Hua S.X."/>
        </authorList>
    </citation>
    <scope>NUCLEOTIDE SEQUENCE [LARGE SCALE GENOMIC DNA]</scope>
    <source>
        <strain evidence="7 8">ATCC 200175</strain>
    </source>
</reference>
<keyword evidence="4 6" id="KW-0472">Membrane</keyword>
<evidence type="ECO:0000313" key="7">
    <source>
        <dbReference type="EMBL" id="KIJ14834.1"/>
    </source>
</evidence>
<dbReference type="AlphaFoldDB" id="A0A0C9SY67"/>
<evidence type="ECO:0000256" key="6">
    <source>
        <dbReference type="SAM" id="Phobius"/>
    </source>
</evidence>
<evidence type="ECO:0000256" key="5">
    <source>
        <dbReference type="SAM" id="MobiDB-lite"/>
    </source>
</evidence>
<feature type="transmembrane region" description="Helical" evidence="6">
    <location>
        <begin position="400"/>
        <end position="418"/>
    </location>
</feature>
<dbReference type="HOGENOM" id="CLU_548726_0_0_1"/>
<feature type="compositionally biased region" description="Low complexity" evidence="5">
    <location>
        <begin position="144"/>
        <end position="156"/>
    </location>
</feature>
<evidence type="ECO:0008006" key="9">
    <source>
        <dbReference type="Google" id="ProtNLM"/>
    </source>
</evidence>
<sequence>MATNCSSWSWIQNQEGLSPCQTAQLVGQVCNSQYTVSTSNFQETQFIPNTTTANACTCSWASYNLVSACTVCLVQEQLASWKTWTTSCGSYVSTTTYLPSVLPASEGIPYFAGTDPGTWTDEIFNVTEAAGKGGGAQADLTGAPSSTPTTSSSSSKLSVGAIIGGVLGGIVVILVLVGLVFFIRALRRRQAFKGPFDGLATTTINGAHFFSVPTAPPQAPTGLAFRDRETTVYAGWRSRARFPSRGVWAHFKADCDRFLLDWVKMLGKRERHDNQHGEVAQGGLSTFTAILIIQPRKSLWVQLGPLAVWDVRQLRLISNTGSGGLEDPATGHRFLWFASFHTSDKPSYQNQPEFVKNLSLKTVLSSWQSCALWAQRPRSSPEAGYKLPAFVSPSAASTSYTMVFSGLLSLVVVVPWLSGSSAMVVHPNIFAPTSPVVCQNGYAWMNNEEGNNPCLAVAYVIAACLGHNLPYPLDTPTIRQMEQQPLLVTALGPVIIL</sequence>
<dbReference type="OrthoDB" id="2796893at2759"/>
<keyword evidence="2 6" id="KW-0812">Transmembrane</keyword>
<dbReference type="EMBL" id="KN819340">
    <property type="protein sequence ID" value="KIJ14834.1"/>
    <property type="molecule type" value="Genomic_DNA"/>
</dbReference>
<evidence type="ECO:0000256" key="2">
    <source>
        <dbReference type="ARBA" id="ARBA00022692"/>
    </source>
</evidence>
<feature type="transmembrane region" description="Helical" evidence="6">
    <location>
        <begin position="157"/>
        <end position="183"/>
    </location>
</feature>
<proteinExistence type="predicted"/>
<dbReference type="PANTHER" id="PTHR15549">
    <property type="entry name" value="PAIRED IMMUNOGLOBULIN-LIKE TYPE 2 RECEPTOR"/>
    <property type="match status" value="1"/>
</dbReference>
<evidence type="ECO:0000256" key="3">
    <source>
        <dbReference type="ARBA" id="ARBA00022989"/>
    </source>
</evidence>
<evidence type="ECO:0000313" key="8">
    <source>
        <dbReference type="Proteomes" id="UP000053647"/>
    </source>
</evidence>
<dbReference type="Gene3D" id="1.20.5.510">
    <property type="entry name" value="Single helix bin"/>
    <property type="match status" value="1"/>
</dbReference>
<protein>
    <recommendedName>
        <fullName evidence="9">Transmembrane protein</fullName>
    </recommendedName>
</protein>
<dbReference type="GO" id="GO:0071944">
    <property type="term" value="C:cell periphery"/>
    <property type="evidence" value="ECO:0007669"/>
    <property type="project" value="UniProtKB-ARBA"/>
</dbReference>
<name>A0A0C9SY67_PAXIN</name>
<reference evidence="8" key="2">
    <citation type="submission" date="2015-01" db="EMBL/GenBank/DDBJ databases">
        <title>Evolutionary Origins and Diversification of the Mycorrhizal Mutualists.</title>
        <authorList>
            <consortium name="DOE Joint Genome Institute"/>
            <consortium name="Mycorrhizal Genomics Consortium"/>
            <person name="Kohler A."/>
            <person name="Kuo A."/>
            <person name="Nagy L.G."/>
            <person name="Floudas D."/>
            <person name="Copeland A."/>
            <person name="Barry K.W."/>
            <person name="Cichocki N."/>
            <person name="Veneault-Fourrey C."/>
            <person name="LaButti K."/>
            <person name="Lindquist E.A."/>
            <person name="Lipzen A."/>
            <person name="Lundell T."/>
            <person name="Morin E."/>
            <person name="Murat C."/>
            <person name="Riley R."/>
            <person name="Ohm R."/>
            <person name="Sun H."/>
            <person name="Tunlid A."/>
            <person name="Henrissat B."/>
            <person name="Grigoriev I.V."/>
            <person name="Hibbett D.S."/>
            <person name="Martin F."/>
        </authorList>
    </citation>
    <scope>NUCLEOTIDE SEQUENCE [LARGE SCALE GENOMIC DNA]</scope>
    <source>
        <strain evidence="8">ATCC 200175</strain>
    </source>
</reference>
<comment type="subcellular location">
    <subcellularLocation>
        <location evidence="1">Membrane</location>
        <topology evidence="1">Single-pass membrane protein</topology>
    </subcellularLocation>
</comment>
<dbReference type="InterPro" id="IPR051694">
    <property type="entry name" value="Immunoregulatory_rcpt-like"/>
</dbReference>
<keyword evidence="3 6" id="KW-1133">Transmembrane helix</keyword>
<evidence type="ECO:0000256" key="1">
    <source>
        <dbReference type="ARBA" id="ARBA00004167"/>
    </source>
</evidence>
<gene>
    <name evidence="7" type="ORF">PAXINDRAFT_180864</name>
</gene>
<organism evidence="7 8">
    <name type="scientific">Paxillus involutus ATCC 200175</name>
    <dbReference type="NCBI Taxonomy" id="664439"/>
    <lineage>
        <taxon>Eukaryota</taxon>
        <taxon>Fungi</taxon>
        <taxon>Dikarya</taxon>
        <taxon>Basidiomycota</taxon>
        <taxon>Agaricomycotina</taxon>
        <taxon>Agaricomycetes</taxon>
        <taxon>Agaricomycetidae</taxon>
        <taxon>Boletales</taxon>
        <taxon>Paxilineae</taxon>
        <taxon>Paxillaceae</taxon>
        <taxon>Paxillus</taxon>
    </lineage>
</organism>
<dbReference type="GO" id="GO:0016020">
    <property type="term" value="C:membrane"/>
    <property type="evidence" value="ECO:0007669"/>
    <property type="project" value="UniProtKB-SubCell"/>
</dbReference>
<feature type="region of interest" description="Disordered" evidence="5">
    <location>
        <begin position="135"/>
        <end position="156"/>
    </location>
</feature>
<dbReference type="Proteomes" id="UP000053647">
    <property type="component" value="Unassembled WGS sequence"/>
</dbReference>